<organism evidence="1 2">
    <name type="scientific">Mycena sanguinolenta</name>
    <dbReference type="NCBI Taxonomy" id="230812"/>
    <lineage>
        <taxon>Eukaryota</taxon>
        <taxon>Fungi</taxon>
        <taxon>Dikarya</taxon>
        <taxon>Basidiomycota</taxon>
        <taxon>Agaricomycotina</taxon>
        <taxon>Agaricomycetes</taxon>
        <taxon>Agaricomycetidae</taxon>
        <taxon>Agaricales</taxon>
        <taxon>Marasmiineae</taxon>
        <taxon>Mycenaceae</taxon>
        <taxon>Mycena</taxon>
    </lineage>
</organism>
<keyword evidence="2" id="KW-1185">Reference proteome</keyword>
<dbReference type="SUPFAM" id="SSF52047">
    <property type="entry name" value="RNI-like"/>
    <property type="match status" value="1"/>
</dbReference>
<evidence type="ECO:0000313" key="2">
    <source>
        <dbReference type="Proteomes" id="UP000623467"/>
    </source>
</evidence>
<dbReference type="AlphaFoldDB" id="A0A8H7CMN0"/>
<comment type="caution">
    <text evidence="1">The sequence shown here is derived from an EMBL/GenBank/DDBJ whole genome shotgun (WGS) entry which is preliminary data.</text>
</comment>
<proteinExistence type="predicted"/>
<evidence type="ECO:0000313" key="1">
    <source>
        <dbReference type="EMBL" id="KAF7340873.1"/>
    </source>
</evidence>
<dbReference type="InterPro" id="IPR032675">
    <property type="entry name" value="LRR_dom_sf"/>
</dbReference>
<dbReference type="EMBL" id="JACAZH010000029">
    <property type="protein sequence ID" value="KAF7340873.1"/>
    <property type="molecule type" value="Genomic_DNA"/>
</dbReference>
<sequence length="395" mass="43877">MAVLPPELLLAITKDAAHDPSIFNLRLVSKALNDLAKPIALRVVVVNDSVKSARAVSFLQGCDQSVTSLVRELVFCGDSETVRPQNGFNWKNEDETSGAVGRQALKTVFSALAKFRNLETLRLNFHASYQEDPSLDVSNHPDATHFLKLQDEIFATLAAHPPPPLVSLALTNLLALPSDIYAKESFHLIFRSVRQLDISALSNLDLEGSYSEECHLEFWDTSVAHMIRGATSITELTVRSDQLFFVETVKNIFLPHLVSLSLHQFILEPALPESDVVAFILRHKATLTRLELHGCSICGGEHYEFPRPWHAVLGLFEAELGALCEFVLVGEVEEGPDLAEDAYERDRSLFNYTNLNPGIGYMPHEQEVPTEGLDLPALESLMAVVRSRRDSVRSP</sequence>
<evidence type="ECO:0008006" key="3">
    <source>
        <dbReference type="Google" id="ProtNLM"/>
    </source>
</evidence>
<dbReference type="Gene3D" id="3.80.10.10">
    <property type="entry name" value="Ribonuclease Inhibitor"/>
    <property type="match status" value="1"/>
</dbReference>
<dbReference type="PANTHER" id="PTHR42057:SF2">
    <property type="entry name" value="F-BOX DOMAIN PROTEIN (AFU_ORTHOLOGUE AFUA_4G00200)-RELATED"/>
    <property type="match status" value="1"/>
</dbReference>
<dbReference type="Proteomes" id="UP000623467">
    <property type="component" value="Unassembled WGS sequence"/>
</dbReference>
<dbReference type="OrthoDB" id="2858653at2759"/>
<accession>A0A8H7CMN0</accession>
<protein>
    <recommendedName>
        <fullName evidence="3">F-box domain-containing protein</fullName>
    </recommendedName>
</protein>
<gene>
    <name evidence="1" type="ORF">MSAN_02116800</name>
</gene>
<reference evidence="1" key="1">
    <citation type="submission" date="2020-05" db="EMBL/GenBank/DDBJ databases">
        <title>Mycena genomes resolve the evolution of fungal bioluminescence.</title>
        <authorList>
            <person name="Tsai I.J."/>
        </authorList>
    </citation>
    <scope>NUCLEOTIDE SEQUENCE</scope>
    <source>
        <strain evidence="1">160909Yilan</strain>
    </source>
</reference>
<name>A0A8H7CMN0_9AGAR</name>
<dbReference type="PANTHER" id="PTHR42057">
    <property type="entry name" value="F-BOX DOMAIN PROTEIN (AFU_ORTHOLOGUE AFUA_4G00200)"/>
    <property type="match status" value="1"/>
</dbReference>